<dbReference type="Proteomes" id="UP001501207">
    <property type="component" value="Unassembled WGS sequence"/>
</dbReference>
<dbReference type="InterPro" id="IPR029045">
    <property type="entry name" value="ClpP/crotonase-like_dom_sf"/>
</dbReference>
<dbReference type="PROSITE" id="PS50106">
    <property type="entry name" value="PDZ"/>
    <property type="match status" value="1"/>
</dbReference>
<dbReference type="Gene3D" id="2.30.42.10">
    <property type="match status" value="1"/>
</dbReference>
<dbReference type="CDD" id="cd07561">
    <property type="entry name" value="Peptidase_S41_CPP_like"/>
    <property type="match status" value="1"/>
</dbReference>
<feature type="signal peptide" evidence="1">
    <location>
        <begin position="1"/>
        <end position="19"/>
    </location>
</feature>
<reference evidence="4" key="1">
    <citation type="journal article" date="2019" name="Int. J. Syst. Evol. Microbiol.">
        <title>The Global Catalogue of Microorganisms (GCM) 10K type strain sequencing project: providing services to taxonomists for standard genome sequencing and annotation.</title>
        <authorList>
            <consortium name="The Broad Institute Genomics Platform"/>
            <consortium name="The Broad Institute Genome Sequencing Center for Infectious Disease"/>
            <person name="Wu L."/>
            <person name="Ma J."/>
        </authorList>
    </citation>
    <scope>NUCLEOTIDE SEQUENCE [LARGE SCALE GENOMIC DNA]</scope>
    <source>
        <strain evidence="4">JCM 17664</strain>
    </source>
</reference>
<dbReference type="InterPro" id="IPR005151">
    <property type="entry name" value="Tail-specific_protease"/>
</dbReference>
<feature type="chain" id="PRO_5047398436" description="PDZ domain-containing protein" evidence="1">
    <location>
        <begin position="20"/>
        <end position="512"/>
    </location>
</feature>
<protein>
    <recommendedName>
        <fullName evidence="2">PDZ domain-containing protein</fullName>
    </recommendedName>
</protein>
<dbReference type="Gene3D" id="3.30.750.170">
    <property type="match status" value="1"/>
</dbReference>
<dbReference type="InterPro" id="IPR001478">
    <property type="entry name" value="PDZ"/>
</dbReference>
<dbReference type="SUPFAM" id="SSF52096">
    <property type="entry name" value="ClpP/crotonase"/>
    <property type="match status" value="1"/>
</dbReference>
<dbReference type="EMBL" id="BAABFN010000001">
    <property type="protein sequence ID" value="GAA4300390.1"/>
    <property type="molecule type" value="Genomic_DNA"/>
</dbReference>
<sequence length="512" mass="56491">MKRLLYLSLVLLTAWTACKKDDHVKPDPVDRGNGELTAQDEDSLKFYVWWDMLSDSENVPFYYWNDQVPAVDPKDSRYDSAEDLLDDIASYPEVNGEKVDRYSFLDRVGSVSDELDGGQGGDMGFMVAGAQTPDNQTVLVVLYVYAGSPAGKAGVQRGWEVTAINGADIDLSSDAGYDAVNSALFSDASATFTFVPSSGTSKNVKLSRASYHINPVLEDTVYTVAGKKVGYFVYNSFINVLGSEGNAAVAKEEISNAFAKFKSDGVRDLIVDLRYNGGGAVPSAEYLDNLIAPSAVNGENMYSYKYNKELTAAFNSDAEYKKEYIDPVKFSLASGNLNLDRVFFIVSSNTASASELTINNLKPYMDVYLVGDQTFGKPVGFFTTPIWFVKEGDTEPSEVADLYDINFETVNAQEKGGYYSGMTPDNKLVDYVGYNWGDTEDPRLESIFSFISGKGFIDQDTFDSGARKQAFGRQAARPAMLRRSPGSRMLGKPGFNGMVDYRFRDKKPSFRR</sequence>
<evidence type="ECO:0000313" key="3">
    <source>
        <dbReference type="EMBL" id="GAA4300390.1"/>
    </source>
</evidence>
<dbReference type="PANTHER" id="PTHR32060">
    <property type="entry name" value="TAIL-SPECIFIC PROTEASE"/>
    <property type="match status" value="1"/>
</dbReference>
<accession>A0ABP8FCE5</accession>
<dbReference type="PROSITE" id="PS51257">
    <property type="entry name" value="PROKAR_LIPOPROTEIN"/>
    <property type="match status" value="1"/>
</dbReference>
<dbReference type="InterPro" id="IPR036034">
    <property type="entry name" value="PDZ_sf"/>
</dbReference>
<evidence type="ECO:0000313" key="4">
    <source>
        <dbReference type="Proteomes" id="UP001501207"/>
    </source>
</evidence>
<dbReference type="Gene3D" id="3.90.226.10">
    <property type="entry name" value="2-enoyl-CoA Hydratase, Chain A, domain 1"/>
    <property type="match status" value="1"/>
</dbReference>
<keyword evidence="4" id="KW-1185">Reference proteome</keyword>
<dbReference type="SUPFAM" id="SSF50156">
    <property type="entry name" value="PDZ domain-like"/>
    <property type="match status" value="1"/>
</dbReference>
<feature type="domain" description="PDZ" evidence="2">
    <location>
        <begin position="112"/>
        <end position="169"/>
    </location>
</feature>
<dbReference type="Pfam" id="PF03572">
    <property type="entry name" value="Peptidase_S41"/>
    <property type="match status" value="1"/>
</dbReference>
<keyword evidence="1" id="KW-0732">Signal</keyword>
<organism evidence="3 4">
    <name type="scientific">Compostibacter hankyongensis</name>
    <dbReference type="NCBI Taxonomy" id="1007089"/>
    <lineage>
        <taxon>Bacteria</taxon>
        <taxon>Pseudomonadati</taxon>
        <taxon>Bacteroidota</taxon>
        <taxon>Chitinophagia</taxon>
        <taxon>Chitinophagales</taxon>
        <taxon>Chitinophagaceae</taxon>
        <taxon>Compostibacter</taxon>
    </lineage>
</organism>
<comment type="caution">
    <text evidence="3">The sequence shown here is derived from an EMBL/GenBank/DDBJ whole genome shotgun (WGS) entry which is preliminary data.</text>
</comment>
<dbReference type="PANTHER" id="PTHR32060:SF30">
    <property type="entry name" value="CARBOXY-TERMINAL PROCESSING PROTEASE CTPA"/>
    <property type="match status" value="1"/>
</dbReference>
<gene>
    <name evidence="3" type="ORF">GCM10023143_01270</name>
</gene>
<name>A0ABP8FCE5_9BACT</name>
<evidence type="ECO:0000256" key="1">
    <source>
        <dbReference type="SAM" id="SignalP"/>
    </source>
</evidence>
<dbReference type="RefSeq" id="WP_344973690.1">
    <property type="nucleotide sequence ID" value="NZ_BAABFN010000001.1"/>
</dbReference>
<evidence type="ECO:0000259" key="2">
    <source>
        <dbReference type="PROSITE" id="PS50106"/>
    </source>
</evidence>
<proteinExistence type="predicted"/>